<name>A0A2I0KEV8_PUNGR</name>
<evidence type="ECO:0000313" key="1">
    <source>
        <dbReference type="EMBL" id="PKI67037.1"/>
    </source>
</evidence>
<dbReference type="EMBL" id="PGOL01000645">
    <property type="protein sequence ID" value="PKI67037.1"/>
    <property type="molecule type" value="Genomic_DNA"/>
</dbReference>
<gene>
    <name evidence="1" type="ORF">CRG98_012575</name>
</gene>
<dbReference type="AlphaFoldDB" id="A0A2I0KEV8"/>
<organism evidence="1 2">
    <name type="scientific">Punica granatum</name>
    <name type="common">Pomegranate</name>
    <dbReference type="NCBI Taxonomy" id="22663"/>
    <lineage>
        <taxon>Eukaryota</taxon>
        <taxon>Viridiplantae</taxon>
        <taxon>Streptophyta</taxon>
        <taxon>Embryophyta</taxon>
        <taxon>Tracheophyta</taxon>
        <taxon>Spermatophyta</taxon>
        <taxon>Magnoliopsida</taxon>
        <taxon>eudicotyledons</taxon>
        <taxon>Gunneridae</taxon>
        <taxon>Pentapetalae</taxon>
        <taxon>rosids</taxon>
        <taxon>malvids</taxon>
        <taxon>Myrtales</taxon>
        <taxon>Lythraceae</taxon>
        <taxon>Punica</taxon>
    </lineage>
</organism>
<comment type="caution">
    <text evidence="1">The sequence shown here is derived from an EMBL/GenBank/DDBJ whole genome shotgun (WGS) entry which is preliminary data.</text>
</comment>
<dbReference type="Proteomes" id="UP000233551">
    <property type="component" value="Unassembled WGS sequence"/>
</dbReference>
<sequence>MAVPIAPQVGTHPAEVSRYGIILGVDPQATGIHPAEVHRDLKRKVELQGSKCSPKQMRDLGRRVWVRAFCLRFTFFF</sequence>
<reference evidence="1 2" key="1">
    <citation type="submission" date="2017-11" db="EMBL/GenBank/DDBJ databases">
        <title>De-novo sequencing of pomegranate (Punica granatum L.) genome.</title>
        <authorList>
            <person name="Akparov Z."/>
            <person name="Amiraslanov A."/>
            <person name="Hajiyeva S."/>
            <person name="Abbasov M."/>
            <person name="Kaur K."/>
            <person name="Hamwieh A."/>
            <person name="Solovyev V."/>
            <person name="Salamov A."/>
            <person name="Braich B."/>
            <person name="Kosarev P."/>
            <person name="Mahmoud A."/>
            <person name="Hajiyev E."/>
            <person name="Babayeva S."/>
            <person name="Izzatullayeva V."/>
            <person name="Mammadov A."/>
            <person name="Mammadov A."/>
            <person name="Sharifova S."/>
            <person name="Ojaghi J."/>
            <person name="Eynullazada K."/>
            <person name="Bayramov B."/>
            <person name="Abdulazimova A."/>
            <person name="Shahmuradov I."/>
        </authorList>
    </citation>
    <scope>NUCLEOTIDE SEQUENCE [LARGE SCALE GENOMIC DNA]</scope>
    <source>
        <strain evidence="2">cv. AG2017</strain>
        <tissue evidence="1">Leaf</tissue>
    </source>
</reference>
<keyword evidence="2" id="KW-1185">Reference proteome</keyword>
<evidence type="ECO:0000313" key="2">
    <source>
        <dbReference type="Proteomes" id="UP000233551"/>
    </source>
</evidence>
<accession>A0A2I0KEV8</accession>
<protein>
    <submittedName>
        <fullName evidence="1">Uncharacterized protein</fullName>
    </submittedName>
</protein>
<proteinExistence type="predicted"/>